<dbReference type="InterPro" id="IPR050861">
    <property type="entry name" value="Dihydroxyacetone_Kinase"/>
</dbReference>
<dbReference type="GO" id="GO:0005829">
    <property type="term" value="C:cytosol"/>
    <property type="evidence" value="ECO:0007669"/>
    <property type="project" value="TreeGrafter"/>
</dbReference>
<protein>
    <submittedName>
        <fullName evidence="2">Dihydroxyacetone kinase</fullName>
    </submittedName>
</protein>
<evidence type="ECO:0000313" key="2">
    <source>
        <dbReference type="EMBL" id="SEI71336.1"/>
    </source>
</evidence>
<accession>A0A1H6SWR6</accession>
<dbReference type="GO" id="GO:0019563">
    <property type="term" value="P:glycerol catabolic process"/>
    <property type="evidence" value="ECO:0007669"/>
    <property type="project" value="TreeGrafter"/>
</dbReference>
<dbReference type="Pfam" id="PF02733">
    <property type="entry name" value="Dak1"/>
    <property type="match status" value="1"/>
</dbReference>
<keyword evidence="2" id="KW-0418">Kinase</keyword>
<dbReference type="PANTHER" id="PTHR28629">
    <property type="entry name" value="TRIOKINASE/FMN CYCLASE"/>
    <property type="match status" value="1"/>
</dbReference>
<name>A0A1H6SWR6_9LACT</name>
<gene>
    <name evidence="2" type="ORF">SAMN04488113_11312</name>
</gene>
<proteinExistence type="predicted"/>
<evidence type="ECO:0000313" key="3">
    <source>
        <dbReference type="Proteomes" id="UP000198564"/>
    </source>
</evidence>
<dbReference type="RefSeq" id="WP_218141920.1">
    <property type="nucleotide sequence ID" value="NZ_FNYW01000013.1"/>
</dbReference>
<organism evidence="2 3">
    <name type="scientific">Alkalibacterium gilvum</name>
    <dbReference type="NCBI Taxonomy" id="1130080"/>
    <lineage>
        <taxon>Bacteria</taxon>
        <taxon>Bacillati</taxon>
        <taxon>Bacillota</taxon>
        <taxon>Bacilli</taxon>
        <taxon>Lactobacillales</taxon>
        <taxon>Carnobacteriaceae</taxon>
        <taxon>Alkalibacterium</taxon>
    </lineage>
</organism>
<dbReference type="Gene3D" id="3.30.1180.20">
    <property type="entry name" value="Dihydroxyacetone kinase, domain 2"/>
    <property type="match status" value="1"/>
</dbReference>
<dbReference type="EMBL" id="FNYW01000013">
    <property type="protein sequence ID" value="SEI71336.1"/>
    <property type="molecule type" value="Genomic_DNA"/>
</dbReference>
<dbReference type="SUPFAM" id="SSF82549">
    <property type="entry name" value="DAK1/DegV-like"/>
    <property type="match status" value="1"/>
</dbReference>
<dbReference type="Gene3D" id="3.40.50.10440">
    <property type="entry name" value="Dihydroxyacetone kinase, domain 1"/>
    <property type="match status" value="1"/>
</dbReference>
<dbReference type="Proteomes" id="UP000198564">
    <property type="component" value="Unassembled WGS sequence"/>
</dbReference>
<sequence length="328" mass="36677">MKHIQNNPNQSIDFMLTGFHFEHKERIDYDSTNKIIYQKNQDQVSVISGGGSGHEPAHFGYVGKNMLTASVNGELFIPPEPKAILEAIKKTDNGKGALLIVKNFARDMASFTEAKEKAIKLGHKTDIVCVADDHSIEDTHTFKKRHRGVAGTLFVHKIVGAFAEKGMSLKDLKKLGDDVSANLYTLGVALSPARTPENEHATFDLLEGEVYYGIGIHGEKGYRKVPYHSSEQLAIELVNKLKRLIDWTPEDTFAVLINGLGSTTLMEQYIFTNDIRRLLNLEQIDTSFVKVGSHLTSYNMHGISLTLLKVNDLKWIDALKEETNASHW</sequence>
<dbReference type="AlphaFoldDB" id="A0A1H6SWR6"/>
<keyword evidence="2" id="KW-0808">Transferase</keyword>
<dbReference type="InterPro" id="IPR004006">
    <property type="entry name" value="DhaK_dom"/>
</dbReference>
<dbReference type="PANTHER" id="PTHR28629:SF4">
    <property type="entry name" value="TRIOKINASE_FMN CYCLASE"/>
    <property type="match status" value="1"/>
</dbReference>
<dbReference type="GO" id="GO:0004371">
    <property type="term" value="F:glycerone kinase activity"/>
    <property type="evidence" value="ECO:0007669"/>
    <property type="project" value="InterPro"/>
</dbReference>
<reference evidence="3" key="1">
    <citation type="submission" date="2016-10" db="EMBL/GenBank/DDBJ databases">
        <authorList>
            <person name="Varghese N."/>
            <person name="Submissions S."/>
        </authorList>
    </citation>
    <scope>NUCLEOTIDE SEQUENCE [LARGE SCALE GENOMIC DNA]</scope>
    <source>
        <strain evidence="3">DSM 25751</strain>
    </source>
</reference>
<evidence type="ECO:0000259" key="1">
    <source>
        <dbReference type="PROSITE" id="PS51481"/>
    </source>
</evidence>
<dbReference type="PROSITE" id="PS51481">
    <property type="entry name" value="DHAK"/>
    <property type="match status" value="1"/>
</dbReference>
<dbReference type="FunFam" id="3.40.50.10440:FF:000001">
    <property type="entry name" value="Dihydroxyacetone kinase, DhaK subunit"/>
    <property type="match status" value="1"/>
</dbReference>
<feature type="domain" description="DhaK" evidence="1">
    <location>
        <begin position="7"/>
        <end position="328"/>
    </location>
</feature>
<dbReference type="STRING" id="1130080.SAMN04488113_11312"/>
<keyword evidence="3" id="KW-1185">Reference proteome</keyword>